<dbReference type="Gene3D" id="3.40.120.10">
    <property type="entry name" value="Alpha-D-Glucose-1,6-Bisphosphate, subunit A, domain 3"/>
    <property type="match status" value="1"/>
</dbReference>
<keyword evidence="4" id="KW-0413">Isomerase</keyword>
<evidence type="ECO:0000256" key="3">
    <source>
        <dbReference type="ARBA" id="ARBA00022842"/>
    </source>
</evidence>
<comment type="caution">
    <text evidence="6">The sequence shown here is derived from an EMBL/GenBank/DDBJ whole genome shotgun (WGS) entry which is preliminary data.</text>
</comment>
<dbReference type="EMBL" id="BSXT01003258">
    <property type="protein sequence ID" value="GMF53291.1"/>
    <property type="molecule type" value="Genomic_DNA"/>
</dbReference>
<dbReference type="GO" id="GO:0008973">
    <property type="term" value="F:phosphopentomutase activity"/>
    <property type="evidence" value="ECO:0007669"/>
    <property type="project" value="TreeGrafter"/>
</dbReference>
<dbReference type="PANTHER" id="PTHR45745:SF1">
    <property type="entry name" value="PHOSPHOGLUCOMUTASE 2B-RELATED"/>
    <property type="match status" value="1"/>
</dbReference>
<evidence type="ECO:0000256" key="4">
    <source>
        <dbReference type="ARBA" id="ARBA00023235"/>
    </source>
</evidence>
<dbReference type="PANTHER" id="PTHR45745">
    <property type="entry name" value="PHOSPHOMANNOMUTASE 45A"/>
    <property type="match status" value="1"/>
</dbReference>
<dbReference type="Proteomes" id="UP001165121">
    <property type="component" value="Unassembled WGS sequence"/>
</dbReference>
<proteinExistence type="inferred from homology"/>
<evidence type="ECO:0000259" key="5">
    <source>
        <dbReference type="Pfam" id="PF02878"/>
    </source>
</evidence>
<evidence type="ECO:0000313" key="6">
    <source>
        <dbReference type="EMBL" id="GMF53291.1"/>
    </source>
</evidence>
<keyword evidence="7" id="KW-1185">Reference proteome</keyword>
<dbReference type="GO" id="GO:0006166">
    <property type="term" value="P:purine ribonucleoside salvage"/>
    <property type="evidence" value="ECO:0007669"/>
    <property type="project" value="TreeGrafter"/>
</dbReference>
<dbReference type="GO" id="GO:0046872">
    <property type="term" value="F:metal ion binding"/>
    <property type="evidence" value="ECO:0007669"/>
    <property type="project" value="UniProtKB-KW"/>
</dbReference>
<name>A0A9W6Y4W8_9STRA</name>
<dbReference type="InterPro" id="IPR016055">
    <property type="entry name" value="A-D-PHexomutase_a/b/a-I/II/III"/>
</dbReference>
<dbReference type="GO" id="GO:0005634">
    <property type="term" value="C:nucleus"/>
    <property type="evidence" value="ECO:0007669"/>
    <property type="project" value="TreeGrafter"/>
</dbReference>
<organism evidence="6 7">
    <name type="scientific">Phytophthora fragariaefolia</name>
    <dbReference type="NCBI Taxonomy" id="1490495"/>
    <lineage>
        <taxon>Eukaryota</taxon>
        <taxon>Sar</taxon>
        <taxon>Stramenopiles</taxon>
        <taxon>Oomycota</taxon>
        <taxon>Peronosporomycetes</taxon>
        <taxon>Peronosporales</taxon>
        <taxon>Peronosporaceae</taxon>
        <taxon>Phytophthora</taxon>
    </lineage>
</organism>
<evidence type="ECO:0000256" key="1">
    <source>
        <dbReference type="ARBA" id="ARBA00010231"/>
    </source>
</evidence>
<comment type="similarity">
    <text evidence="1">Belongs to the phosphohexose mutase family.</text>
</comment>
<accession>A0A9W6Y4W8</accession>
<dbReference type="Pfam" id="PF02878">
    <property type="entry name" value="PGM_PMM_I"/>
    <property type="match status" value="1"/>
</dbReference>
<sequence>MGITLSFADELPSTSNLHMSARTDDQWLAEAQQWAEWDVNAATKTQVQQLVAARDVARVRELFGSRVAFGTAGLRAAMGPGPAAMNDLVVIQASQGICKYLIKQFGDRAKAMGVAVGYDHRQQSSLSSKRFAELTAAVCVHYGIKVYLYEGFVATPLVVSAQHCGNSFSYE</sequence>
<evidence type="ECO:0000256" key="2">
    <source>
        <dbReference type="ARBA" id="ARBA00022723"/>
    </source>
</evidence>
<keyword evidence="2" id="KW-0479">Metal-binding</keyword>
<dbReference type="SUPFAM" id="SSF53738">
    <property type="entry name" value="Phosphoglucomutase, first 3 domains"/>
    <property type="match status" value="1"/>
</dbReference>
<dbReference type="InterPro" id="IPR005844">
    <property type="entry name" value="A-D-PHexomutase_a/b/a-I"/>
</dbReference>
<dbReference type="OrthoDB" id="8300170at2759"/>
<feature type="domain" description="Alpha-D-phosphohexomutase alpha/beta/alpha" evidence="5">
    <location>
        <begin position="67"/>
        <end position="160"/>
    </location>
</feature>
<dbReference type="GO" id="GO:0005975">
    <property type="term" value="P:carbohydrate metabolic process"/>
    <property type="evidence" value="ECO:0007669"/>
    <property type="project" value="InterPro"/>
</dbReference>
<evidence type="ECO:0000313" key="7">
    <source>
        <dbReference type="Proteomes" id="UP001165121"/>
    </source>
</evidence>
<reference evidence="6" key="1">
    <citation type="submission" date="2023-04" db="EMBL/GenBank/DDBJ databases">
        <title>Phytophthora fragariaefolia NBRC 109709.</title>
        <authorList>
            <person name="Ichikawa N."/>
            <person name="Sato H."/>
            <person name="Tonouchi N."/>
        </authorList>
    </citation>
    <scope>NUCLEOTIDE SEQUENCE</scope>
    <source>
        <strain evidence="6">NBRC 109709</strain>
    </source>
</reference>
<protein>
    <submittedName>
        <fullName evidence="6">Unnamed protein product</fullName>
    </submittedName>
</protein>
<gene>
    <name evidence="6" type="ORF">Pfra01_002199900</name>
</gene>
<dbReference type="AlphaFoldDB" id="A0A9W6Y4W8"/>
<keyword evidence="3" id="KW-0460">Magnesium</keyword>